<dbReference type="Proteomes" id="UP001185927">
    <property type="component" value="Unassembled WGS sequence"/>
</dbReference>
<evidence type="ECO:0000256" key="2">
    <source>
        <dbReference type="ARBA" id="ARBA00022692"/>
    </source>
</evidence>
<feature type="compositionally biased region" description="Low complexity" evidence="5">
    <location>
        <begin position="11"/>
        <end position="31"/>
    </location>
</feature>
<dbReference type="Pfam" id="PF04505">
    <property type="entry name" value="CD225"/>
    <property type="match status" value="1"/>
</dbReference>
<keyword evidence="8" id="KW-1185">Reference proteome</keyword>
<dbReference type="InterPro" id="IPR007593">
    <property type="entry name" value="CD225/Dispanin_fam"/>
</dbReference>
<evidence type="ECO:0000313" key="7">
    <source>
        <dbReference type="EMBL" id="MDV6270742.1"/>
    </source>
</evidence>
<evidence type="ECO:0000256" key="6">
    <source>
        <dbReference type="SAM" id="Phobius"/>
    </source>
</evidence>
<dbReference type="RefSeq" id="WP_317545179.1">
    <property type="nucleotide sequence ID" value="NZ_JAWLKB010000023.1"/>
</dbReference>
<keyword evidence="2 6" id="KW-0812">Transmembrane</keyword>
<keyword evidence="4 6" id="KW-0472">Membrane</keyword>
<feature type="transmembrane region" description="Helical" evidence="6">
    <location>
        <begin position="92"/>
        <end position="117"/>
    </location>
</feature>
<proteinExistence type="predicted"/>
<dbReference type="EMBL" id="JAWLKB010000023">
    <property type="protein sequence ID" value="MDV6270742.1"/>
    <property type="molecule type" value="Genomic_DNA"/>
</dbReference>
<evidence type="ECO:0000313" key="8">
    <source>
        <dbReference type="Proteomes" id="UP001185927"/>
    </source>
</evidence>
<keyword evidence="3 6" id="KW-1133">Transmembrane helix</keyword>
<evidence type="ECO:0000256" key="4">
    <source>
        <dbReference type="ARBA" id="ARBA00023136"/>
    </source>
</evidence>
<protein>
    <submittedName>
        <fullName evidence="7">CD225/dispanin family protein</fullName>
    </submittedName>
</protein>
<feature type="region of interest" description="Disordered" evidence="5">
    <location>
        <begin position="1"/>
        <end position="37"/>
    </location>
</feature>
<sequence>MTSSEQPPRSQPTAAQPTAAQPTSAQPTSAAFPRNPDRPPVNAGWAVVSLLFFWPLAFSAFNHAFNVYPLWADGDADGSRYASDRVKRLGQISLVIAGGLLLIFVILYAIAAIVWFAQTGDSDFHRRMR</sequence>
<comment type="subcellular location">
    <subcellularLocation>
        <location evidence="1">Membrane</location>
    </subcellularLocation>
</comment>
<reference evidence="7 8" key="1">
    <citation type="submission" date="2023-10" db="EMBL/GenBank/DDBJ databases">
        <title>Development of a sustainable strategy for remediation of hydrocarbon-contaminated territories based on the waste exchange concept.</title>
        <authorList>
            <person name="Krivoruchko A."/>
        </authorList>
    </citation>
    <scope>NUCLEOTIDE SEQUENCE [LARGE SCALE GENOMIC DNA]</scope>
    <source>
        <strain evidence="7 8">IEGM 1203</strain>
    </source>
</reference>
<accession>A0ABU4C2L3</accession>
<evidence type="ECO:0000256" key="5">
    <source>
        <dbReference type="SAM" id="MobiDB-lite"/>
    </source>
</evidence>
<name>A0ABU4C2L3_RHOGO</name>
<organism evidence="7 8">
    <name type="scientific">Rhodococcus globerulus</name>
    <dbReference type="NCBI Taxonomy" id="33008"/>
    <lineage>
        <taxon>Bacteria</taxon>
        <taxon>Bacillati</taxon>
        <taxon>Actinomycetota</taxon>
        <taxon>Actinomycetes</taxon>
        <taxon>Mycobacteriales</taxon>
        <taxon>Nocardiaceae</taxon>
        <taxon>Rhodococcus</taxon>
    </lineage>
</organism>
<evidence type="ECO:0000256" key="1">
    <source>
        <dbReference type="ARBA" id="ARBA00004370"/>
    </source>
</evidence>
<evidence type="ECO:0000256" key="3">
    <source>
        <dbReference type="ARBA" id="ARBA00022989"/>
    </source>
</evidence>
<feature type="transmembrane region" description="Helical" evidence="6">
    <location>
        <begin position="43"/>
        <end position="71"/>
    </location>
</feature>
<gene>
    <name evidence="7" type="ORF">R3Q16_29360</name>
</gene>
<comment type="caution">
    <text evidence="7">The sequence shown here is derived from an EMBL/GenBank/DDBJ whole genome shotgun (WGS) entry which is preliminary data.</text>
</comment>